<keyword evidence="2" id="KW-1185">Reference proteome</keyword>
<dbReference type="Proteomes" id="UP000008068">
    <property type="component" value="Unassembled WGS sequence"/>
</dbReference>
<accession>G0M782</accession>
<dbReference type="EMBL" id="GL379786">
    <property type="protein sequence ID" value="EGT30559.1"/>
    <property type="molecule type" value="Genomic_DNA"/>
</dbReference>
<proteinExistence type="predicted"/>
<dbReference type="InParanoid" id="G0M782"/>
<sequence>MNFSKSEWKIASD</sequence>
<name>G0M782_CAEBE</name>
<evidence type="ECO:0000313" key="1">
    <source>
        <dbReference type="EMBL" id="EGT30559.1"/>
    </source>
</evidence>
<organism evidence="2">
    <name type="scientific">Caenorhabditis brenneri</name>
    <name type="common">Nematode worm</name>
    <dbReference type="NCBI Taxonomy" id="135651"/>
    <lineage>
        <taxon>Eukaryota</taxon>
        <taxon>Metazoa</taxon>
        <taxon>Ecdysozoa</taxon>
        <taxon>Nematoda</taxon>
        <taxon>Chromadorea</taxon>
        <taxon>Rhabditida</taxon>
        <taxon>Rhabditina</taxon>
        <taxon>Rhabditomorpha</taxon>
        <taxon>Rhabditoidea</taxon>
        <taxon>Rhabditidae</taxon>
        <taxon>Peloderinae</taxon>
        <taxon>Caenorhabditis</taxon>
    </lineage>
</organism>
<evidence type="ECO:0000313" key="2">
    <source>
        <dbReference type="Proteomes" id="UP000008068"/>
    </source>
</evidence>
<reference evidence="2" key="1">
    <citation type="submission" date="2011-07" db="EMBL/GenBank/DDBJ databases">
        <authorList>
            <consortium name="Caenorhabditis brenneri Sequencing and Analysis Consortium"/>
            <person name="Wilson R.K."/>
        </authorList>
    </citation>
    <scope>NUCLEOTIDE SEQUENCE [LARGE SCALE GENOMIC DNA]</scope>
    <source>
        <strain evidence="2">PB2801</strain>
    </source>
</reference>
<gene>
    <name evidence="1" type="ORF">CAEBREN_02694</name>
</gene>
<protein>
    <submittedName>
        <fullName evidence="1">Uncharacterized protein</fullName>
    </submittedName>
</protein>